<dbReference type="InterPro" id="IPR038765">
    <property type="entry name" value="Papain-like_cys_pep_sf"/>
</dbReference>
<dbReference type="AlphaFoldDB" id="S2W4C6"/>
<evidence type="ECO:0000313" key="2">
    <source>
        <dbReference type="Proteomes" id="UP000014417"/>
    </source>
</evidence>
<dbReference type="STRING" id="883161.HMPREF9306_00075"/>
<dbReference type="EMBL" id="AGZR01000001">
    <property type="protein sequence ID" value="EPD34041.1"/>
    <property type="molecule type" value="Genomic_DNA"/>
</dbReference>
<keyword evidence="2" id="KW-1185">Reference proteome</keyword>
<comment type="caution">
    <text evidence="1">The sequence shown here is derived from an EMBL/GenBank/DDBJ whole genome shotgun (WGS) entry which is preliminary data.</text>
</comment>
<evidence type="ECO:0008006" key="3">
    <source>
        <dbReference type="Google" id="ProtNLM"/>
    </source>
</evidence>
<accession>S2W4C6</accession>
<reference evidence="1 2" key="1">
    <citation type="submission" date="2013-04" db="EMBL/GenBank/DDBJ databases">
        <title>The Genome Sequence of Propionimicrobium lymphophilum ACS-093-V-SCH5.</title>
        <authorList>
            <consortium name="The Broad Institute Genomics Platform"/>
            <person name="Earl A."/>
            <person name="Ward D."/>
            <person name="Feldgarden M."/>
            <person name="Gevers D."/>
            <person name="Saerens B."/>
            <person name="Vaneechoutte M."/>
            <person name="Walker B."/>
            <person name="Young S."/>
            <person name="Zeng Q."/>
            <person name="Gargeya S."/>
            <person name="Fitzgerald M."/>
            <person name="Haas B."/>
            <person name="Abouelleil A."/>
            <person name="Allen A.W."/>
            <person name="Alvarado L."/>
            <person name="Arachchi H.M."/>
            <person name="Berlin A.M."/>
            <person name="Chapman S.B."/>
            <person name="Gainer-Dewar J."/>
            <person name="Goldberg J."/>
            <person name="Griggs A."/>
            <person name="Gujja S."/>
            <person name="Hansen M."/>
            <person name="Howarth C."/>
            <person name="Imamovic A."/>
            <person name="Ireland A."/>
            <person name="Larimer J."/>
            <person name="McCowan C."/>
            <person name="Murphy C."/>
            <person name="Pearson M."/>
            <person name="Poon T.W."/>
            <person name="Priest M."/>
            <person name="Roberts A."/>
            <person name="Saif S."/>
            <person name="Shea T."/>
            <person name="Sisk P."/>
            <person name="Sykes S."/>
            <person name="Wortman J."/>
            <person name="Nusbaum C."/>
            <person name="Birren B."/>
        </authorList>
    </citation>
    <scope>NUCLEOTIDE SEQUENCE [LARGE SCALE GENOMIC DNA]</scope>
    <source>
        <strain evidence="1 2">ACS-093-V-SCH5</strain>
    </source>
</reference>
<dbReference type="HOGENOM" id="CLU_791927_0_0_11"/>
<protein>
    <recommendedName>
        <fullName evidence="3">NlpC/P60 domain-containing protein</fullName>
    </recommendedName>
</protein>
<dbReference type="Proteomes" id="UP000014417">
    <property type="component" value="Unassembled WGS sequence"/>
</dbReference>
<dbReference type="OrthoDB" id="3732649at2"/>
<dbReference type="RefSeq" id="WP_016454937.1">
    <property type="nucleotide sequence ID" value="NZ_KE150269.1"/>
</dbReference>
<sequence>MSARRAMPNELIEPTVVSAGVARRAAACARRAQADAVQVTVPAAARRAMPESYAARRAVDAPATMSCARRAIVDVVDTPKTGSAARALVEEDAPTLIAPPAFAAKDTKKILDPRKLLAATGVLAAIGATTGALLSGPSVVMAATQPTAAETVADATIDPVSQDAVATAAELNRQAELVSRDSARRALSEWEEAEAAEAEQQKIEEIKAYDPSQNFAPGQLTPFTVEQAMARAASLVGNHGYEQMCLKLSADIYGYSSSGTASAIIAARAIEAAGQMHTDMENIPVGALVWYDGAPIGNPYGHVAVYAGDGMIYSNGASTGVGKMSINEPATGWGQPIIGWSGVWLPAATK</sequence>
<gene>
    <name evidence="1" type="ORF">HMPREF9306_00075</name>
</gene>
<dbReference type="SUPFAM" id="SSF54001">
    <property type="entry name" value="Cysteine proteinases"/>
    <property type="match status" value="1"/>
</dbReference>
<proteinExistence type="predicted"/>
<organism evidence="1 2">
    <name type="scientific">Propionimicrobium lymphophilum ACS-093-V-SCH5</name>
    <dbReference type="NCBI Taxonomy" id="883161"/>
    <lineage>
        <taxon>Bacteria</taxon>
        <taxon>Bacillati</taxon>
        <taxon>Actinomycetota</taxon>
        <taxon>Actinomycetes</taxon>
        <taxon>Propionibacteriales</taxon>
        <taxon>Propionibacteriaceae</taxon>
        <taxon>Propionimicrobium</taxon>
    </lineage>
</organism>
<evidence type="ECO:0000313" key="1">
    <source>
        <dbReference type="EMBL" id="EPD34041.1"/>
    </source>
</evidence>
<name>S2W4C6_9ACTN</name>
<dbReference type="PATRIC" id="fig|883161.3.peg.75"/>